<keyword evidence="1" id="KW-0472">Membrane</keyword>
<dbReference type="Pfam" id="PF00535">
    <property type="entry name" value="Glycos_transf_2"/>
    <property type="match status" value="1"/>
</dbReference>
<evidence type="ECO:0000259" key="2">
    <source>
        <dbReference type="Pfam" id="PF00535"/>
    </source>
</evidence>
<reference evidence="3 4" key="1">
    <citation type="journal article" date="2020" name="Front. Microbiol.">
        <title>Genomic Analysis and Antimicrobial Resistance of Aliarcobacter cryaerophilus Strains From German Water Poultry.</title>
        <authorList>
            <person name="Muller E."/>
            <person name="Hotzel H."/>
            <person name="Ahlers C."/>
            <person name="Hanel I."/>
            <person name="Tomaso H."/>
            <person name="Abdel-Glil M.Y."/>
        </authorList>
    </citation>
    <scope>NUCLEOTIDE SEQUENCE [LARGE SCALE GENOMIC DNA]</scope>
    <source>
        <strain evidence="3 4">16CS1285-4</strain>
    </source>
</reference>
<dbReference type="SUPFAM" id="SSF53448">
    <property type="entry name" value="Nucleotide-diphospho-sugar transferases"/>
    <property type="match status" value="1"/>
</dbReference>
<evidence type="ECO:0000256" key="1">
    <source>
        <dbReference type="SAM" id="Phobius"/>
    </source>
</evidence>
<dbReference type="Proteomes" id="UP000515842">
    <property type="component" value="Chromosome"/>
</dbReference>
<keyword evidence="1" id="KW-0812">Transmembrane</keyword>
<dbReference type="InterPro" id="IPR029044">
    <property type="entry name" value="Nucleotide-diphossugar_trans"/>
</dbReference>
<feature type="transmembrane region" description="Helical" evidence="1">
    <location>
        <begin position="288"/>
        <end position="308"/>
    </location>
</feature>
<feature type="domain" description="Glycosyltransferase 2-like" evidence="2">
    <location>
        <begin position="9"/>
        <end position="132"/>
    </location>
</feature>
<proteinExistence type="predicted"/>
<evidence type="ECO:0000313" key="3">
    <source>
        <dbReference type="EMBL" id="QNM90774.1"/>
    </source>
</evidence>
<keyword evidence="1" id="KW-1133">Transmembrane helix</keyword>
<dbReference type="EMBL" id="CP060693">
    <property type="protein sequence ID" value="QNM90774.1"/>
    <property type="molecule type" value="Genomic_DNA"/>
</dbReference>
<dbReference type="InterPro" id="IPR001173">
    <property type="entry name" value="Glyco_trans_2-like"/>
</dbReference>
<accession>A0A7G9LQ75</accession>
<gene>
    <name evidence="3" type="ORF">HOO34_03370</name>
</gene>
<dbReference type="RefSeq" id="WP_187474975.1">
    <property type="nucleotide sequence ID" value="NZ_CP060693.1"/>
</dbReference>
<keyword evidence="3" id="KW-0808">Transferase</keyword>
<dbReference type="AlphaFoldDB" id="A0A7G9LQ75"/>
<dbReference type="PANTHER" id="PTHR22916:SF3">
    <property type="entry name" value="UDP-GLCNAC:BETAGAL BETA-1,3-N-ACETYLGLUCOSAMINYLTRANSFERASE-LIKE PROTEIN 1"/>
    <property type="match status" value="1"/>
</dbReference>
<sequence length="319" mass="37579">MTENRPFFSVVIPLYNKQNYIKETIKSVLNQTFQNFEIVVVNDGSKDDSIKIIESIQDYRIKLVHQENSGVSVARNMGIKEANAKYIAFLDADDLWLPEFLQTIYELIQNFPDAGLYATAYKKRKENGEENEINIQGLSSKEYEGYLPNYFESIVKGDNLVWSSATCIPKKVFIENDIWFPVGEKYGEDLYVWARVAMKFAIAYSTKICSIYKIEAENNTINTILKEKEAHKSFLMMIDFRDSIKDEKLLFYFDKYIEKLLKGFVYRNILRGDKIYAFKQMFEYRLSFKYKIIFIMLGLLPVFSYKFLQNIRNSLKKNY</sequence>
<protein>
    <submittedName>
        <fullName evidence="3">Glycosyltransferase family 2 protein</fullName>
    </submittedName>
</protein>
<organism evidence="3 4">
    <name type="scientific">Aliarcobacter cryaerophilus</name>
    <dbReference type="NCBI Taxonomy" id="28198"/>
    <lineage>
        <taxon>Bacteria</taxon>
        <taxon>Pseudomonadati</taxon>
        <taxon>Campylobacterota</taxon>
        <taxon>Epsilonproteobacteria</taxon>
        <taxon>Campylobacterales</taxon>
        <taxon>Arcobacteraceae</taxon>
        <taxon>Aliarcobacter</taxon>
    </lineage>
</organism>
<evidence type="ECO:0000313" key="4">
    <source>
        <dbReference type="Proteomes" id="UP000515842"/>
    </source>
</evidence>
<dbReference type="Gene3D" id="3.90.550.10">
    <property type="entry name" value="Spore Coat Polysaccharide Biosynthesis Protein SpsA, Chain A"/>
    <property type="match status" value="1"/>
</dbReference>
<name>A0A7G9LQ75_9BACT</name>
<dbReference type="GO" id="GO:0016758">
    <property type="term" value="F:hexosyltransferase activity"/>
    <property type="evidence" value="ECO:0007669"/>
    <property type="project" value="UniProtKB-ARBA"/>
</dbReference>
<dbReference type="PANTHER" id="PTHR22916">
    <property type="entry name" value="GLYCOSYLTRANSFERASE"/>
    <property type="match status" value="1"/>
</dbReference>
<dbReference type="CDD" id="cd00761">
    <property type="entry name" value="Glyco_tranf_GTA_type"/>
    <property type="match status" value="1"/>
</dbReference>